<dbReference type="Pfam" id="PF07690">
    <property type="entry name" value="MFS_1"/>
    <property type="match status" value="1"/>
</dbReference>
<keyword evidence="3 4" id="KW-0472">Membrane</keyword>
<evidence type="ECO:0000259" key="5">
    <source>
        <dbReference type="PROSITE" id="PS50850"/>
    </source>
</evidence>
<feature type="transmembrane region" description="Helical" evidence="4">
    <location>
        <begin position="375"/>
        <end position="394"/>
    </location>
</feature>
<keyword evidence="2 4" id="KW-1133">Transmembrane helix</keyword>
<feature type="transmembrane region" description="Helical" evidence="4">
    <location>
        <begin position="9"/>
        <end position="30"/>
    </location>
</feature>
<dbReference type="RefSeq" id="WP_105916868.1">
    <property type="nucleotide sequence ID" value="NZ_CP021072.1"/>
</dbReference>
<feature type="transmembrane region" description="Helical" evidence="4">
    <location>
        <begin position="220"/>
        <end position="242"/>
    </location>
</feature>
<feature type="transmembrane region" description="Helical" evidence="4">
    <location>
        <begin position="137"/>
        <end position="161"/>
    </location>
</feature>
<evidence type="ECO:0000256" key="4">
    <source>
        <dbReference type="SAM" id="Phobius"/>
    </source>
</evidence>
<feature type="transmembrane region" description="Helical" evidence="4">
    <location>
        <begin position="42"/>
        <end position="62"/>
    </location>
</feature>
<dbReference type="InterPro" id="IPR050327">
    <property type="entry name" value="Proton-linked_MCT"/>
</dbReference>
<accession>A0AAD0TTZ1</accession>
<dbReference type="CDD" id="cd17355">
    <property type="entry name" value="MFS_YcxA_like"/>
    <property type="match status" value="1"/>
</dbReference>
<name>A0AAD0TTZ1_9BACT</name>
<dbReference type="InterPro" id="IPR036259">
    <property type="entry name" value="MFS_trans_sf"/>
</dbReference>
<feature type="transmembrane region" description="Helical" evidence="4">
    <location>
        <begin position="167"/>
        <end position="187"/>
    </location>
</feature>
<evidence type="ECO:0000256" key="3">
    <source>
        <dbReference type="ARBA" id="ARBA00023136"/>
    </source>
</evidence>
<dbReference type="PANTHER" id="PTHR11360">
    <property type="entry name" value="MONOCARBOXYLATE TRANSPORTER"/>
    <property type="match status" value="1"/>
</dbReference>
<keyword evidence="1 4" id="KW-0812">Transmembrane</keyword>
<dbReference type="Proteomes" id="UP000273809">
    <property type="component" value="Chromosome"/>
</dbReference>
<evidence type="ECO:0000256" key="1">
    <source>
        <dbReference type="ARBA" id="ARBA00022692"/>
    </source>
</evidence>
<dbReference type="SUPFAM" id="SSF103473">
    <property type="entry name" value="MFS general substrate transporter"/>
    <property type="match status" value="1"/>
</dbReference>
<feature type="transmembrane region" description="Helical" evidence="4">
    <location>
        <begin position="254"/>
        <end position="277"/>
    </location>
</feature>
<sequence>MTNSQNRTIWILILSSSLILAITMGVRQSLGLFIAPINSSTSLNIISISLALAIGQFIWGLTQPIFGAIADKKGSFGVLVFGALLMFFGLILTPFLTSEFSIILTLGLLVAAGAGAGSFSILIGATAKNLPSEKRSFAGGFINAGGSFGQFVFAPLAQAIINSFGWIYSMIVLAFSTLLTIPLAKILSSKSKEETKIENVIQNDIRLKEQLKVALKDKSYLYLNLGFFTCGFHVAFLVTHLPHEVSLCGHSANVSAYSLALIGLFNIFGSLYAGYLGTKYKMKYILAFIYANRALMIIIYLLSPKTELTFYIFSIAIGFTWLATVPPTAGIVGKLFGTKYLATLFGLTLLSHQIGGFFGAYLGGLFINSYGNFSLMWYLDIALAIVATIANLPIKEDEIKKIKKN</sequence>
<dbReference type="GeneID" id="56462014"/>
<dbReference type="Gene3D" id="1.20.1250.20">
    <property type="entry name" value="MFS general substrate transporter like domains"/>
    <property type="match status" value="2"/>
</dbReference>
<evidence type="ECO:0000313" key="7">
    <source>
        <dbReference type="Proteomes" id="UP000273809"/>
    </source>
</evidence>
<feature type="transmembrane region" description="Helical" evidence="4">
    <location>
        <begin position="341"/>
        <end position="363"/>
    </location>
</feature>
<feature type="transmembrane region" description="Helical" evidence="4">
    <location>
        <begin position="102"/>
        <end position="125"/>
    </location>
</feature>
<dbReference type="InterPro" id="IPR011701">
    <property type="entry name" value="MFS"/>
</dbReference>
<proteinExistence type="predicted"/>
<dbReference type="AlphaFoldDB" id="A0AAD0TTZ1"/>
<evidence type="ECO:0000313" key="6">
    <source>
        <dbReference type="EMBL" id="AYJ80897.1"/>
    </source>
</evidence>
<dbReference type="InterPro" id="IPR020846">
    <property type="entry name" value="MFS_dom"/>
</dbReference>
<dbReference type="GO" id="GO:0022857">
    <property type="term" value="F:transmembrane transporter activity"/>
    <property type="evidence" value="ECO:0007669"/>
    <property type="project" value="InterPro"/>
</dbReference>
<dbReference type="PROSITE" id="PS50850">
    <property type="entry name" value="MFS"/>
    <property type="match status" value="1"/>
</dbReference>
<organism evidence="6 7">
    <name type="scientific">Aliarcobacter cryaerophilus ATCC 43158</name>
    <dbReference type="NCBI Taxonomy" id="1032070"/>
    <lineage>
        <taxon>Bacteria</taxon>
        <taxon>Pseudomonadati</taxon>
        <taxon>Campylobacterota</taxon>
        <taxon>Epsilonproteobacteria</taxon>
        <taxon>Campylobacterales</taxon>
        <taxon>Arcobacteraceae</taxon>
        <taxon>Aliarcobacter</taxon>
    </lineage>
</organism>
<feature type="transmembrane region" description="Helical" evidence="4">
    <location>
        <begin position="74"/>
        <end position="96"/>
    </location>
</feature>
<feature type="transmembrane region" description="Helical" evidence="4">
    <location>
        <begin position="308"/>
        <end position="329"/>
    </location>
</feature>
<dbReference type="PANTHER" id="PTHR11360:SF284">
    <property type="entry name" value="EG:103B4.3 PROTEIN-RELATED"/>
    <property type="match status" value="1"/>
</dbReference>
<feature type="domain" description="Major facilitator superfamily (MFS) profile" evidence="5">
    <location>
        <begin position="9"/>
        <end position="399"/>
    </location>
</feature>
<reference evidence="6 7" key="1">
    <citation type="submission" date="2018-10" db="EMBL/GenBank/DDBJ databases">
        <title>Complete genome sequences of Arcobacter cryaerophilus strains ATCC 43158 and ATCC 49615.</title>
        <authorList>
            <person name="Miller W.G."/>
            <person name="Yee E."/>
            <person name="Bono J.L."/>
        </authorList>
    </citation>
    <scope>NUCLEOTIDE SEQUENCE [LARGE SCALE GENOMIC DNA]</scope>
    <source>
        <strain evidence="6 7">ATCC 43158</strain>
    </source>
</reference>
<gene>
    <name evidence="6" type="ORF">ACRYA_1799</name>
</gene>
<dbReference type="EMBL" id="CP032823">
    <property type="protein sequence ID" value="AYJ80897.1"/>
    <property type="molecule type" value="Genomic_DNA"/>
</dbReference>
<dbReference type="KEGG" id="acre:ACRYA_1799"/>
<protein>
    <submittedName>
        <fullName evidence="6">Major facilitator superfamily transporter</fullName>
    </submittedName>
</protein>
<evidence type="ECO:0000256" key="2">
    <source>
        <dbReference type="ARBA" id="ARBA00022989"/>
    </source>
</evidence>
<feature type="transmembrane region" description="Helical" evidence="4">
    <location>
        <begin position="284"/>
        <end position="302"/>
    </location>
</feature>